<accession>X0RQ13</accession>
<keyword evidence="2" id="KW-0698">rRNA processing</keyword>
<evidence type="ECO:0008006" key="5">
    <source>
        <dbReference type="Google" id="ProtNLM"/>
    </source>
</evidence>
<reference evidence="4" key="1">
    <citation type="journal article" date="2014" name="Front. Microbiol.">
        <title>High frequency of phylogenetically diverse reductive dehalogenase-homologous genes in deep subseafloor sedimentary metagenomes.</title>
        <authorList>
            <person name="Kawai M."/>
            <person name="Futagami T."/>
            <person name="Toyoda A."/>
            <person name="Takaki Y."/>
            <person name="Nishi S."/>
            <person name="Hori S."/>
            <person name="Arai W."/>
            <person name="Tsubouchi T."/>
            <person name="Morono Y."/>
            <person name="Uchiyama I."/>
            <person name="Ito T."/>
            <person name="Fujiyama A."/>
            <person name="Inagaki F."/>
            <person name="Takami H."/>
        </authorList>
    </citation>
    <scope>NUCLEOTIDE SEQUENCE</scope>
    <source>
        <strain evidence="4">Expedition CK06-06</strain>
    </source>
</reference>
<evidence type="ECO:0000256" key="3">
    <source>
        <dbReference type="ARBA" id="ARBA00022679"/>
    </source>
</evidence>
<protein>
    <recommendedName>
        <fullName evidence="5">16S rRNA (Guanine(527)-N(7))-methyltransferase RsmG</fullName>
    </recommendedName>
</protein>
<dbReference type="GO" id="GO:0070043">
    <property type="term" value="F:rRNA (guanine-N7-)-methyltransferase activity"/>
    <property type="evidence" value="ECO:0007669"/>
    <property type="project" value="TreeGrafter"/>
</dbReference>
<comment type="caution">
    <text evidence="4">The sequence shown here is derived from an EMBL/GenBank/DDBJ whole genome shotgun (WGS) entry which is preliminary data.</text>
</comment>
<keyword evidence="1" id="KW-0963">Cytoplasm</keyword>
<sequence length="80" mass="8926">MNDFVSYAREILGINLTASQVTAFEIYEKELIDWNARHSLTAIADPRQIRIKHFLDSLSCILAIKDTPAHRIIDVGTGAG</sequence>
<dbReference type="SUPFAM" id="SSF53335">
    <property type="entry name" value="S-adenosyl-L-methionine-dependent methyltransferases"/>
    <property type="match status" value="1"/>
</dbReference>
<feature type="non-terminal residue" evidence="4">
    <location>
        <position position="80"/>
    </location>
</feature>
<dbReference type="GO" id="GO:0005829">
    <property type="term" value="C:cytosol"/>
    <property type="evidence" value="ECO:0007669"/>
    <property type="project" value="TreeGrafter"/>
</dbReference>
<name>X0RQ13_9ZZZZ</name>
<gene>
    <name evidence="4" type="ORF">S01H1_17307</name>
</gene>
<dbReference type="PANTHER" id="PTHR31760:SF0">
    <property type="entry name" value="S-ADENOSYL-L-METHIONINE-DEPENDENT METHYLTRANSFERASES SUPERFAMILY PROTEIN"/>
    <property type="match status" value="1"/>
</dbReference>
<dbReference type="PANTHER" id="PTHR31760">
    <property type="entry name" value="S-ADENOSYL-L-METHIONINE-DEPENDENT METHYLTRANSFERASES SUPERFAMILY PROTEIN"/>
    <property type="match status" value="1"/>
</dbReference>
<evidence type="ECO:0000313" key="4">
    <source>
        <dbReference type="EMBL" id="GAF70873.1"/>
    </source>
</evidence>
<dbReference type="Gene3D" id="3.40.50.150">
    <property type="entry name" value="Vaccinia Virus protein VP39"/>
    <property type="match status" value="1"/>
</dbReference>
<dbReference type="EMBL" id="BARS01009172">
    <property type="protein sequence ID" value="GAF70873.1"/>
    <property type="molecule type" value="Genomic_DNA"/>
</dbReference>
<evidence type="ECO:0000256" key="2">
    <source>
        <dbReference type="ARBA" id="ARBA00022552"/>
    </source>
</evidence>
<proteinExistence type="predicted"/>
<dbReference type="InterPro" id="IPR029063">
    <property type="entry name" value="SAM-dependent_MTases_sf"/>
</dbReference>
<evidence type="ECO:0000256" key="1">
    <source>
        <dbReference type="ARBA" id="ARBA00022490"/>
    </source>
</evidence>
<keyword evidence="3" id="KW-0808">Transferase</keyword>
<organism evidence="4">
    <name type="scientific">marine sediment metagenome</name>
    <dbReference type="NCBI Taxonomy" id="412755"/>
    <lineage>
        <taxon>unclassified sequences</taxon>
        <taxon>metagenomes</taxon>
        <taxon>ecological metagenomes</taxon>
    </lineage>
</organism>
<dbReference type="Pfam" id="PF02527">
    <property type="entry name" value="GidB"/>
    <property type="match status" value="1"/>
</dbReference>
<dbReference type="AlphaFoldDB" id="X0RQ13"/>
<dbReference type="InterPro" id="IPR003682">
    <property type="entry name" value="rRNA_ssu_MeTfrase_G"/>
</dbReference>